<sequence length="242" mass="28341">ILSYLTPLEAFYAFKNINNARINSILIDMYLIQQDKDNCSSILNISLSHLPLFMYNFGIKNVISYYSNIIHSLILSNEQTPDQIKDFLQKYSFKDFKYLKFLRLIKPSSNEFSIIINDLCNYKNFFYSESSIIRCYLSEFQEEFILNNSHSSMKELVINSCDYLCFVNILNHFCSLEKLTINTLLMSSNVILGSNPFKENSILLIKDLKICAHSIPFDYLQRLFRYFENIQIFSLSIVSDEG</sequence>
<name>A0A820EQ61_9BILA</name>
<dbReference type="AlphaFoldDB" id="A0A820EQ61"/>
<evidence type="ECO:0000313" key="1">
    <source>
        <dbReference type="EMBL" id="CAF4249747.1"/>
    </source>
</evidence>
<proteinExistence type="predicted"/>
<evidence type="ECO:0000313" key="2">
    <source>
        <dbReference type="Proteomes" id="UP000663836"/>
    </source>
</evidence>
<dbReference type="Proteomes" id="UP000663836">
    <property type="component" value="Unassembled WGS sequence"/>
</dbReference>
<gene>
    <name evidence="1" type="ORF">JBS370_LOCUS38665</name>
</gene>
<protein>
    <submittedName>
        <fullName evidence="1">Uncharacterized protein</fullName>
    </submittedName>
</protein>
<dbReference type="EMBL" id="CAJOBD010022154">
    <property type="protein sequence ID" value="CAF4249747.1"/>
    <property type="molecule type" value="Genomic_DNA"/>
</dbReference>
<comment type="caution">
    <text evidence="1">The sequence shown here is derived from an EMBL/GenBank/DDBJ whole genome shotgun (WGS) entry which is preliminary data.</text>
</comment>
<feature type="non-terminal residue" evidence="1">
    <location>
        <position position="1"/>
    </location>
</feature>
<accession>A0A820EQ61</accession>
<organism evidence="1 2">
    <name type="scientific">Rotaria sordida</name>
    <dbReference type="NCBI Taxonomy" id="392033"/>
    <lineage>
        <taxon>Eukaryota</taxon>
        <taxon>Metazoa</taxon>
        <taxon>Spiralia</taxon>
        <taxon>Gnathifera</taxon>
        <taxon>Rotifera</taxon>
        <taxon>Eurotatoria</taxon>
        <taxon>Bdelloidea</taxon>
        <taxon>Philodinida</taxon>
        <taxon>Philodinidae</taxon>
        <taxon>Rotaria</taxon>
    </lineage>
</organism>
<reference evidence="1" key="1">
    <citation type="submission" date="2021-02" db="EMBL/GenBank/DDBJ databases">
        <authorList>
            <person name="Nowell W R."/>
        </authorList>
    </citation>
    <scope>NUCLEOTIDE SEQUENCE</scope>
</reference>